<feature type="region of interest" description="Disordered" evidence="3">
    <location>
        <begin position="304"/>
        <end position="323"/>
    </location>
</feature>
<feature type="transmembrane region" description="Helical" evidence="4">
    <location>
        <begin position="34"/>
        <end position="56"/>
    </location>
</feature>
<dbReference type="Proteomes" id="UP000825051">
    <property type="component" value="Chromosome"/>
</dbReference>
<dbReference type="AlphaFoldDB" id="A0A8F9TUL7"/>
<gene>
    <name evidence="6" type="ORF">K0B96_12250</name>
</gene>
<dbReference type="EMBL" id="CP080507">
    <property type="protein sequence ID" value="QYM78078.1"/>
    <property type="molecule type" value="Genomic_DNA"/>
</dbReference>
<organism evidence="6 7">
    <name type="scientific">Horticoccus luteus</name>
    <dbReference type="NCBI Taxonomy" id="2862869"/>
    <lineage>
        <taxon>Bacteria</taxon>
        <taxon>Pseudomonadati</taxon>
        <taxon>Verrucomicrobiota</taxon>
        <taxon>Opitutia</taxon>
        <taxon>Opitutales</taxon>
        <taxon>Opitutaceae</taxon>
        <taxon>Horticoccus</taxon>
    </lineage>
</organism>
<feature type="domain" description="POTRA" evidence="5">
    <location>
        <begin position="76"/>
        <end position="144"/>
    </location>
</feature>
<evidence type="ECO:0000256" key="3">
    <source>
        <dbReference type="SAM" id="MobiDB-lite"/>
    </source>
</evidence>
<dbReference type="InterPro" id="IPR034746">
    <property type="entry name" value="POTRA"/>
</dbReference>
<evidence type="ECO:0000313" key="7">
    <source>
        <dbReference type="Proteomes" id="UP000825051"/>
    </source>
</evidence>
<dbReference type="RefSeq" id="WP_220161182.1">
    <property type="nucleotide sequence ID" value="NZ_CP080507.1"/>
</dbReference>
<evidence type="ECO:0000256" key="4">
    <source>
        <dbReference type="SAM" id="Phobius"/>
    </source>
</evidence>
<dbReference type="GO" id="GO:0051301">
    <property type="term" value="P:cell division"/>
    <property type="evidence" value="ECO:0007669"/>
    <property type="project" value="UniProtKB-KW"/>
</dbReference>
<comment type="subcellular location">
    <subcellularLocation>
        <location evidence="1">Membrane</location>
    </subcellularLocation>
</comment>
<dbReference type="GO" id="GO:0016020">
    <property type="term" value="C:membrane"/>
    <property type="evidence" value="ECO:0007669"/>
    <property type="project" value="UniProtKB-SubCell"/>
</dbReference>
<evidence type="ECO:0000256" key="1">
    <source>
        <dbReference type="ARBA" id="ARBA00004370"/>
    </source>
</evidence>
<name>A0A8F9TUL7_9BACT</name>
<keyword evidence="7" id="KW-1185">Reference proteome</keyword>
<keyword evidence="4" id="KW-0812">Transmembrane</keyword>
<protein>
    <submittedName>
        <fullName evidence="6">FtsQ-type POTRA domain-containing protein</fullName>
    </submittedName>
</protein>
<dbReference type="KEGG" id="ole:K0B96_12250"/>
<evidence type="ECO:0000259" key="5">
    <source>
        <dbReference type="PROSITE" id="PS51779"/>
    </source>
</evidence>
<accession>A0A8F9TUL7</accession>
<evidence type="ECO:0000256" key="2">
    <source>
        <dbReference type="ARBA" id="ARBA00023136"/>
    </source>
</evidence>
<reference evidence="6" key="1">
    <citation type="submission" date="2021-08" db="EMBL/GenBank/DDBJ databases">
        <title>Genome of a novel bacterium of the phylum Verrucomicrobia, Oleiharenicola sp. KSB-15.</title>
        <authorList>
            <person name="Chung J.-H."/>
            <person name="Ahn J.-H."/>
            <person name="Yoon Y."/>
            <person name="Kim D.-Y."/>
            <person name="An S.-H."/>
            <person name="Park I."/>
            <person name="Yeon J."/>
        </authorList>
    </citation>
    <scope>NUCLEOTIDE SEQUENCE</scope>
    <source>
        <strain evidence="6">KSB-15</strain>
    </source>
</reference>
<evidence type="ECO:0000313" key="6">
    <source>
        <dbReference type="EMBL" id="QYM78078.1"/>
    </source>
</evidence>
<proteinExistence type="predicted"/>
<keyword evidence="4" id="KW-1133">Transmembrane helix</keyword>
<keyword evidence="2 4" id="KW-0472">Membrane</keyword>
<dbReference type="PROSITE" id="PS51779">
    <property type="entry name" value="POTRA"/>
    <property type="match status" value="1"/>
</dbReference>
<sequence>MSSPSNNSPATRHWRDIPQQVKPRAMSKGGRRRLFWSSLRTMVGVVALGLIGWATWAAVHSWQNSSGRVSHAVPATPISEIVLVTDGVLERTWLVDTLALPRGATLMELDLMRLRERLLASGQVRTAVLTRNFPSTLVATLSERAPVVRVNAQAPGDAAPKTLLVARDGVVFSGAGFDPAMIATLPWLDGVRLVRSGSGFASIDGMGAVAELLSKAKFEAEHLYRKWRVVSLERYASDGELVVTADDGLKMRFSVNDDYFRQLARLDLVLDYTNNPARPQAAIDLALGGQVPVTLTPEVVAVRGSKSLSRPSKNPSSKSSREF</sequence>
<feature type="compositionally biased region" description="Low complexity" evidence="3">
    <location>
        <begin position="305"/>
        <end position="323"/>
    </location>
</feature>